<accession>A0A1B7YUZ4</accession>
<keyword evidence="2" id="KW-1185">Reference proteome</keyword>
<gene>
    <name evidence="1" type="ORF">CH63R_01050</name>
</gene>
<dbReference type="AlphaFoldDB" id="A0A1B7YUZ4"/>
<dbReference type="KEGG" id="chig:CH63R_01050"/>
<dbReference type="EMBL" id="LTAN01000001">
    <property type="protein sequence ID" value="OBR15870.1"/>
    <property type="molecule type" value="Genomic_DNA"/>
</dbReference>
<evidence type="ECO:0000313" key="2">
    <source>
        <dbReference type="Proteomes" id="UP000092177"/>
    </source>
</evidence>
<reference evidence="2" key="1">
    <citation type="journal article" date="2017" name="BMC Genomics">
        <title>Gapless genome assembly of Colletotrichum higginsianum reveals chromosome structure and association of transposable elements with secondary metabolite gene clusters.</title>
        <authorList>
            <person name="Dallery J.-F."/>
            <person name="Lapalu N."/>
            <person name="Zampounis A."/>
            <person name="Pigne S."/>
            <person name="Luyten I."/>
            <person name="Amselem J."/>
            <person name="Wittenberg A.H.J."/>
            <person name="Zhou S."/>
            <person name="de Queiroz M.V."/>
            <person name="Robin G.P."/>
            <person name="Auger A."/>
            <person name="Hainaut M."/>
            <person name="Henrissat B."/>
            <person name="Kim K.-T."/>
            <person name="Lee Y.-H."/>
            <person name="Lespinet O."/>
            <person name="Schwartz D.C."/>
            <person name="Thon M.R."/>
            <person name="O'Connell R.J."/>
        </authorList>
    </citation>
    <scope>NUCLEOTIDE SEQUENCE [LARGE SCALE GENOMIC DNA]</scope>
    <source>
        <strain evidence="2">IMI 349063</strain>
    </source>
</reference>
<evidence type="ECO:0000313" key="1">
    <source>
        <dbReference type="EMBL" id="OBR15870.1"/>
    </source>
</evidence>
<dbReference type="Proteomes" id="UP000092177">
    <property type="component" value="Chromosome 1"/>
</dbReference>
<comment type="caution">
    <text evidence="1">The sequence shown here is derived from an EMBL/GenBank/DDBJ whole genome shotgun (WGS) entry which is preliminary data.</text>
</comment>
<dbReference type="RefSeq" id="XP_018164387.1">
    <property type="nucleotide sequence ID" value="XM_018296025.1"/>
</dbReference>
<protein>
    <submittedName>
        <fullName evidence="1">Uncharacterized protein</fullName>
    </submittedName>
</protein>
<dbReference type="VEuPathDB" id="FungiDB:CH63R_01050"/>
<proteinExistence type="predicted"/>
<dbReference type="GeneID" id="28860132"/>
<name>A0A1B7YUZ4_COLHI</name>
<organism evidence="1 2">
    <name type="scientific">Colletotrichum higginsianum (strain IMI 349063)</name>
    <name type="common">Crucifer anthracnose fungus</name>
    <dbReference type="NCBI Taxonomy" id="759273"/>
    <lineage>
        <taxon>Eukaryota</taxon>
        <taxon>Fungi</taxon>
        <taxon>Dikarya</taxon>
        <taxon>Ascomycota</taxon>
        <taxon>Pezizomycotina</taxon>
        <taxon>Sordariomycetes</taxon>
        <taxon>Hypocreomycetidae</taxon>
        <taxon>Glomerellales</taxon>
        <taxon>Glomerellaceae</taxon>
        <taxon>Colletotrichum</taxon>
        <taxon>Colletotrichum destructivum species complex</taxon>
    </lineage>
</organism>
<sequence length="112" mass="12752">MKDERVSDSRLSQVRPGERVANFPNRKVRMDHVCWNTIWLGSINKSNQIKREDKKAVVAVKANMPMVLQIHRFPTSRQPLHSHAARRICSKRVSEFAGTVRCTSDSEGLAPV</sequence>